<dbReference type="GO" id="GO:0008017">
    <property type="term" value="F:microtubule binding"/>
    <property type="evidence" value="ECO:0007669"/>
    <property type="project" value="InterPro"/>
</dbReference>
<reference evidence="9 10" key="1">
    <citation type="journal article" date="2018" name="Nat. Ecol. Evol.">
        <title>Shark genomes provide insights into elasmobranch evolution and the origin of vertebrates.</title>
        <authorList>
            <person name="Hara Y"/>
            <person name="Yamaguchi K"/>
            <person name="Onimaru K"/>
            <person name="Kadota M"/>
            <person name="Koyanagi M"/>
            <person name="Keeley SD"/>
            <person name="Tatsumi K"/>
            <person name="Tanaka K"/>
            <person name="Motone F"/>
            <person name="Kageyama Y"/>
            <person name="Nozu R"/>
            <person name="Adachi N"/>
            <person name="Nishimura O"/>
            <person name="Nakagawa R"/>
            <person name="Tanegashima C"/>
            <person name="Kiyatake I"/>
            <person name="Matsumoto R"/>
            <person name="Murakumo K"/>
            <person name="Nishida K"/>
            <person name="Terakita A"/>
            <person name="Kuratani S"/>
            <person name="Sato K"/>
            <person name="Hyodo S Kuraku.S."/>
        </authorList>
    </citation>
    <scope>NUCLEOTIDE SEQUENCE [LARGE SCALE GENOMIC DNA]</scope>
</reference>
<protein>
    <recommendedName>
        <fullName evidence="8">Kinesin motor domain-containing protein</fullName>
    </recommendedName>
</protein>
<keyword evidence="3 5" id="KW-0067">ATP-binding</keyword>
<evidence type="ECO:0000256" key="1">
    <source>
        <dbReference type="ARBA" id="ARBA00004245"/>
    </source>
</evidence>
<feature type="compositionally biased region" description="Basic and acidic residues" evidence="7">
    <location>
        <begin position="60"/>
        <end position="77"/>
    </location>
</feature>
<evidence type="ECO:0000256" key="6">
    <source>
        <dbReference type="SAM" id="Coils"/>
    </source>
</evidence>
<dbReference type="GO" id="GO:0003777">
    <property type="term" value="F:microtubule motor activity"/>
    <property type="evidence" value="ECO:0007669"/>
    <property type="project" value="InterPro"/>
</dbReference>
<evidence type="ECO:0000313" key="10">
    <source>
        <dbReference type="Proteomes" id="UP000288216"/>
    </source>
</evidence>
<feature type="region of interest" description="Disordered" evidence="7">
    <location>
        <begin position="60"/>
        <end position="86"/>
    </location>
</feature>
<keyword evidence="4" id="KW-0206">Cytoskeleton</keyword>
<dbReference type="GO" id="GO:0015630">
    <property type="term" value="C:microtubule cytoskeleton"/>
    <property type="evidence" value="ECO:0007669"/>
    <property type="project" value="TreeGrafter"/>
</dbReference>
<sequence>MIMGSGTTKPRAIKPQDTLVANEDKLASSHCSSENWPSEAVAVKNSNRTDMNCRVQTCEQLREDQRSPKISEEHHNSEEDEKQEEIEQLYQCVHSTAETSVNVHSSENNNTEADGLTLTFENFLHNDGNLYTCITQNNIKLYLNETKEFVPFPEKWHKQGKFINMLHETATSSVNSKNQSNVDALYFMDDDRAGDLWVPGKGMVMTYIFEEKTNICKYFDVDCGAWLILPLQWEMNLDFIRKRVEQVERGIPSLSDHREVTAALRQCNYDAEEVISIFLAIFGDSLLIPFKSQRDYKEENGYRHLVERDIIIDDLQQKLQCSNTAAENLQEKIKELLEENGRQSEMIQSLNKKMAELEIDRKEALQRVAVLQKTRSKTSNRNRISPAPSLERKKLQEIYKITCELNISSRQLRSVFNFKMVEISQLIKQLVNPVLKLQSMEARSAQEIEDLRSFCKKEALEKKLLRNKLQELCGNIRVFCRCRQDPTARTVLGFPSDGEISVNQNGNRKVFSFDRVYPPTTTQEQVFEGTRSIIASCADGYNICILAYGQTGSGKTYTMMGQSGNFYEYARKEKTSGLDLFIVTCTEVQ</sequence>
<name>A0A401PN59_SCYTO</name>
<dbReference type="InterPro" id="IPR031852">
    <property type="entry name" value="Vik1/Cik1_MT-bd"/>
</dbReference>
<keyword evidence="6" id="KW-0175">Coiled coil</keyword>
<evidence type="ECO:0000256" key="2">
    <source>
        <dbReference type="ARBA" id="ARBA00022741"/>
    </source>
</evidence>
<keyword evidence="5" id="KW-0505">Motor protein</keyword>
<keyword evidence="10" id="KW-1185">Reference proteome</keyword>
<evidence type="ECO:0000259" key="8">
    <source>
        <dbReference type="PROSITE" id="PS50067"/>
    </source>
</evidence>
<dbReference type="SUPFAM" id="SSF52540">
    <property type="entry name" value="P-loop containing nucleoside triphosphate hydrolases"/>
    <property type="match status" value="1"/>
</dbReference>
<dbReference type="Proteomes" id="UP000288216">
    <property type="component" value="Unassembled WGS sequence"/>
</dbReference>
<comment type="subcellular location">
    <subcellularLocation>
        <location evidence="1">Cytoplasm</location>
        <location evidence="1">Cytoskeleton</location>
    </subcellularLocation>
</comment>
<dbReference type="PANTHER" id="PTHR47972">
    <property type="entry name" value="KINESIN-LIKE PROTEIN KLP-3"/>
    <property type="match status" value="1"/>
</dbReference>
<evidence type="ECO:0000256" key="4">
    <source>
        <dbReference type="ARBA" id="ARBA00023212"/>
    </source>
</evidence>
<keyword evidence="2 5" id="KW-0547">Nucleotide-binding</keyword>
<dbReference type="InterPro" id="IPR027417">
    <property type="entry name" value="P-loop_NTPase"/>
</dbReference>
<comment type="similarity">
    <text evidence="5">Belongs to the TRAFAC class myosin-kinesin ATPase superfamily. Kinesin family.</text>
</comment>
<dbReference type="EMBL" id="BFAA01001022">
    <property type="protein sequence ID" value="GCB74572.1"/>
    <property type="molecule type" value="Genomic_DNA"/>
</dbReference>
<keyword evidence="4" id="KW-0963">Cytoplasm</keyword>
<comment type="caution">
    <text evidence="9">The sequence shown here is derived from an EMBL/GenBank/DDBJ whole genome shotgun (WGS) entry which is preliminary data.</text>
</comment>
<evidence type="ECO:0000313" key="9">
    <source>
        <dbReference type="EMBL" id="GCB74572.1"/>
    </source>
</evidence>
<dbReference type="PANTHER" id="PTHR47972:SF65">
    <property type="entry name" value="KINESIN-LIKE PROTEIN"/>
    <property type="match status" value="1"/>
</dbReference>
<dbReference type="InterPro" id="IPR027640">
    <property type="entry name" value="Kinesin-like_fam"/>
</dbReference>
<dbReference type="Gene3D" id="3.40.850.10">
    <property type="entry name" value="Kinesin motor domain"/>
    <property type="match status" value="1"/>
</dbReference>
<organism evidence="9 10">
    <name type="scientific">Scyliorhinus torazame</name>
    <name type="common">Cloudy catshark</name>
    <name type="synonym">Catulus torazame</name>
    <dbReference type="NCBI Taxonomy" id="75743"/>
    <lineage>
        <taxon>Eukaryota</taxon>
        <taxon>Metazoa</taxon>
        <taxon>Chordata</taxon>
        <taxon>Craniata</taxon>
        <taxon>Vertebrata</taxon>
        <taxon>Chondrichthyes</taxon>
        <taxon>Elasmobranchii</taxon>
        <taxon>Galeomorphii</taxon>
        <taxon>Galeoidea</taxon>
        <taxon>Carcharhiniformes</taxon>
        <taxon>Scyliorhinidae</taxon>
        <taxon>Scyliorhinus</taxon>
    </lineage>
</organism>
<gene>
    <name evidence="9" type="ORF">scyTo_0003663</name>
</gene>
<evidence type="ECO:0000256" key="7">
    <source>
        <dbReference type="SAM" id="MobiDB-lite"/>
    </source>
</evidence>
<feature type="coiled-coil region" evidence="6">
    <location>
        <begin position="312"/>
        <end position="374"/>
    </location>
</feature>
<dbReference type="GO" id="GO:0005524">
    <property type="term" value="F:ATP binding"/>
    <property type="evidence" value="ECO:0007669"/>
    <property type="project" value="UniProtKB-UniRule"/>
</dbReference>
<dbReference type="InterPro" id="IPR001752">
    <property type="entry name" value="Kinesin_motor_dom"/>
</dbReference>
<evidence type="ECO:0000256" key="5">
    <source>
        <dbReference type="PROSITE-ProRule" id="PRU00283"/>
    </source>
</evidence>
<feature type="binding site" evidence="5">
    <location>
        <begin position="549"/>
        <end position="556"/>
    </location>
    <ligand>
        <name>ATP</name>
        <dbReference type="ChEBI" id="CHEBI:30616"/>
    </ligand>
</feature>
<dbReference type="InterPro" id="IPR036961">
    <property type="entry name" value="Kinesin_motor_dom_sf"/>
</dbReference>
<dbReference type="STRING" id="75743.A0A401PN59"/>
<dbReference type="AlphaFoldDB" id="A0A401PN59"/>
<dbReference type="GO" id="GO:0007018">
    <property type="term" value="P:microtubule-based movement"/>
    <property type="evidence" value="ECO:0007669"/>
    <property type="project" value="InterPro"/>
</dbReference>
<proteinExistence type="inferred from homology"/>
<accession>A0A401PN59</accession>
<evidence type="ECO:0000256" key="3">
    <source>
        <dbReference type="ARBA" id="ARBA00022840"/>
    </source>
</evidence>
<dbReference type="SMART" id="SM00129">
    <property type="entry name" value="KISc"/>
    <property type="match status" value="1"/>
</dbReference>
<dbReference type="PROSITE" id="PS50067">
    <property type="entry name" value="KINESIN_MOTOR_2"/>
    <property type="match status" value="1"/>
</dbReference>
<dbReference type="Pfam" id="PF16796">
    <property type="entry name" value="Microtub_bd"/>
    <property type="match status" value="1"/>
</dbReference>
<feature type="domain" description="Kinesin motor" evidence="8">
    <location>
        <begin position="475"/>
        <end position="589"/>
    </location>
</feature>
<dbReference type="OrthoDB" id="3176171at2759"/>